<feature type="domain" description="FAS1" evidence="2">
    <location>
        <begin position="149"/>
        <end position="287"/>
    </location>
</feature>
<dbReference type="AlphaFoldDB" id="A0A9P4P0S5"/>
<dbReference type="Proteomes" id="UP000800235">
    <property type="component" value="Unassembled WGS sequence"/>
</dbReference>
<dbReference type="InterPro" id="IPR050904">
    <property type="entry name" value="Adhesion/Biosynth-related"/>
</dbReference>
<dbReference type="PROSITE" id="PS50213">
    <property type="entry name" value="FAS1"/>
    <property type="match status" value="2"/>
</dbReference>
<evidence type="ECO:0000256" key="1">
    <source>
        <dbReference type="SAM" id="MobiDB-lite"/>
    </source>
</evidence>
<proteinExistence type="predicted"/>
<dbReference type="PANTHER" id="PTHR10900">
    <property type="entry name" value="PERIOSTIN-RELATED"/>
    <property type="match status" value="1"/>
</dbReference>
<dbReference type="Pfam" id="PF02469">
    <property type="entry name" value="Fasciclin"/>
    <property type="match status" value="2"/>
</dbReference>
<gene>
    <name evidence="3" type="ORF">EJ08DRAFT_626991</name>
</gene>
<feature type="region of interest" description="Disordered" evidence="1">
    <location>
        <begin position="93"/>
        <end position="147"/>
    </location>
</feature>
<protein>
    <submittedName>
        <fullName evidence="3">FAS1 domain-containing protein</fullName>
    </submittedName>
</protein>
<dbReference type="SMART" id="SM00554">
    <property type="entry name" value="FAS1"/>
    <property type="match status" value="2"/>
</dbReference>
<reference evidence="3" key="1">
    <citation type="journal article" date="2020" name="Stud. Mycol.">
        <title>101 Dothideomycetes genomes: a test case for predicting lifestyles and emergence of pathogens.</title>
        <authorList>
            <person name="Haridas S."/>
            <person name="Albert R."/>
            <person name="Binder M."/>
            <person name="Bloem J."/>
            <person name="Labutti K."/>
            <person name="Salamov A."/>
            <person name="Andreopoulos B."/>
            <person name="Baker S."/>
            <person name="Barry K."/>
            <person name="Bills G."/>
            <person name="Bluhm B."/>
            <person name="Cannon C."/>
            <person name="Castanera R."/>
            <person name="Culley D."/>
            <person name="Daum C."/>
            <person name="Ezra D."/>
            <person name="Gonzalez J."/>
            <person name="Henrissat B."/>
            <person name="Kuo A."/>
            <person name="Liang C."/>
            <person name="Lipzen A."/>
            <person name="Lutzoni F."/>
            <person name="Magnuson J."/>
            <person name="Mondo S."/>
            <person name="Nolan M."/>
            <person name="Ohm R."/>
            <person name="Pangilinan J."/>
            <person name="Park H.-J."/>
            <person name="Ramirez L."/>
            <person name="Alfaro M."/>
            <person name="Sun H."/>
            <person name="Tritt A."/>
            <person name="Yoshinaga Y."/>
            <person name="Zwiers L.-H."/>
            <person name="Turgeon B."/>
            <person name="Goodwin S."/>
            <person name="Spatafora J."/>
            <person name="Crous P."/>
            <person name="Grigoriev I."/>
        </authorList>
    </citation>
    <scope>NUCLEOTIDE SEQUENCE</scope>
    <source>
        <strain evidence="3">CBS 130266</strain>
    </source>
</reference>
<dbReference type="SUPFAM" id="SSF82153">
    <property type="entry name" value="FAS1 domain"/>
    <property type="match status" value="2"/>
</dbReference>
<dbReference type="EMBL" id="MU007015">
    <property type="protein sequence ID" value="KAF2434818.1"/>
    <property type="molecule type" value="Genomic_DNA"/>
</dbReference>
<dbReference type="Gene3D" id="2.30.180.10">
    <property type="entry name" value="FAS1 domain"/>
    <property type="match status" value="2"/>
</dbReference>
<dbReference type="PANTHER" id="PTHR10900:SF125">
    <property type="entry name" value="FAS1 DOMAIN-CONTAINING PROTEIN YLR001C"/>
    <property type="match status" value="1"/>
</dbReference>
<sequence>MRFINILPLAVLGTAFVVPEERILAEIPIESRKKADSHEKKLPCPHHMLDNARGAWKASKNALNDALSFVEEKSSSVQSRFFEDGFDMESWLASGVEDDPHGPPHDHPPHHGPPGHGPPGHGPPGKKPHHDPPHHGPPHHGPPHHHKSNLTIYELISESKYTTKLAKIVDEDEDLVKLLNSTEANFTLFAPTDYAFDKIPEHAPKPDKEFIKKVILYHVSPGLYPAGRLLYSHTVPTLLNETLLGDNPQRLSARLGFRGVLINFYSKVVAVNIGASNGVIHGVDSLLIPPPKTLKIISLLPTEFSTLNLGLIKTGLLETLNSTAHEGGTFFAPSNFAFKKLGPRINGFLFSPIGEKYLKALLEYHVVSNQTLYSNTYYPPPSSESIDSLENNDVNVKSPGYIHLDLPTLLEDKNLAVDVARYGPFIEIKINGFTRVSVQDGIAKDGVIQAVSSVLIPPKSPGGSAGAKDLDFWNGEEMSVEEFKDRLGRFVEGEEQKEEDRKIDL</sequence>
<dbReference type="OrthoDB" id="7700931at2759"/>
<feature type="compositionally biased region" description="Basic and acidic residues" evidence="1">
    <location>
        <begin position="98"/>
        <end position="109"/>
    </location>
</feature>
<feature type="domain" description="FAS1" evidence="2">
    <location>
        <begin position="291"/>
        <end position="455"/>
    </location>
</feature>
<evidence type="ECO:0000313" key="4">
    <source>
        <dbReference type="Proteomes" id="UP000800235"/>
    </source>
</evidence>
<comment type="caution">
    <text evidence="3">The sequence shown here is derived from an EMBL/GenBank/DDBJ whole genome shotgun (WGS) entry which is preliminary data.</text>
</comment>
<feature type="compositionally biased region" description="Basic residues" evidence="1">
    <location>
        <begin position="136"/>
        <end position="147"/>
    </location>
</feature>
<evidence type="ECO:0000259" key="2">
    <source>
        <dbReference type="PROSITE" id="PS50213"/>
    </source>
</evidence>
<evidence type="ECO:0000313" key="3">
    <source>
        <dbReference type="EMBL" id="KAF2434818.1"/>
    </source>
</evidence>
<dbReference type="InterPro" id="IPR000782">
    <property type="entry name" value="FAS1_domain"/>
</dbReference>
<keyword evidence="4" id="KW-1185">Reference proteome</keyword>
<accession>A0A9P4P0S5</accession>
<dbReference type="InterPro" id="IPR036378">
    <property type="entry name" value="FAS1_dom_sf"/>
</dbReference>
<feature type="compositionally biased region" description="Pro residues" evidence="1">
    <location>
        <begin position="111"/>
        <end position="122"/>
    </location>
</feature>
<name>A0A9P4P0S5_9PEZI</name>
<organism evidence="3 4">
    <name type="scientific">Tothia fuscella</name>
    <dbReference type="NCBI Taxonomy" id="1048955"/>
    <lineage>
        <taxon>Eukaryota</taxon>
        <taxon>Fungi</taxon>
        <taxon>Dikarya</taxon>
        <taxon>Ascomycota</taxon>
        <taxon>Pezizomycotina</taxon>
        <taxon>Dothideomycetes</taxon>
        <taxon>Pleosporomycetidae</taxon>
        <taxon>Venturiales</taxon>
        <taxon>Cylindrosympodiaceae</taxon>
        <taxon>Tothia</taxon>
    </lineage>
</organism>